<organism evidence="5">
    <name type="scientific">Daucus carota subsp. sativus</name>
    <name type="common">Carrot</name>
    <dbReference type="NCBI Taxonomy" id="79200"/>
    <lineage>
        <taxon>Eukaryota</taxon>
        <taxon>Viridiplantae</taxon>
        <taxon>Streptophyta</taxon>
        <taxon>Embryophyta</taxon>
        <taxon>Tracheophyta</taxon>
        <taxon>Spermatophyta</taxon>
        <taxon>Magnoliopsida</taxon>
        <taxon>eudicotyledons</taxon>
        <taxon>Gunneridae</taxon>
        <taxon>Pentapetalae</taxon>
        <taxon>asterids</taxon>
        <taxon>campanulids</taxon>
        <taxon>Apiales</taxon>
        <taxon>Apiaceae</taxon>
        <taxon>Apioideae</taxon>
        <taxon>Scandiceae</taxon>
        <taxon>Daucinae</taxon>
        <taxon>Daucus</taxon>
        <taxon>Daucus sect. Daucus</taxon>
    </lineage>
</organism>
<dbReference type="AlphaFoldDB" id="A0A164W0G6"/>
<evidence type="ECO:0000256" key="2">
    <source>
        <dbReference type="SAM" id="MobiDB-lite"/>
    </source>
</evidence>
<dbReference type="GO" id="GO:0004857">
    <property type="term" value="F:enzyme inhibitor activity"/>
    <property type="evidence" value="ECO:0007669"/>
    <property type="project" value="InterPro"/>
</dbReference>
<dbReference type="NCBIfam" id="TIGR01614">
    <property type="entry name" value="PME_inhib"/>
    <property type="match status" value="1"/>
</dbReference>
<evidence type="ECO:0000313" key="5">
    <source>
        <dbReference type="EMBL" id="KZM91106.1"/>
    </source>
</evidence>
<protein>
    <recommendedName>
        <fullName evidence="4">Pectinesterase inhibitor domain-containing protein</fullName>
    </recommendedName>
</protein>
<gene>
    <name evidence="5" type="ORF">DCAR_021529</name>
</gene>
<dbReference type="InterPro" id="IPR006501">
    <property type="entry name" value="Pectinesterase_inhib_dom"/>
</dbReference>
<dbReference type="InterPro" id="IPR051955">
    <property type="entry name" value="PME_Inhibitor"/>
</dbReference>
<feature type="domain" description="Pectinesterase inhibitor" evidence="4">
    <location>
        <begin position="89"/>
        <end position="211"/>
    </location>
</feature>
<dbReference type="STRING" id="79200.A0A164W0G6"/>
<dbReference type="OMA" id="IFKGYGK"/>
<name>A0A164W0G6_DAUCS</name>
<sequence length="225" mass="24274">MESINMVKGYDKVNSTPADIPPPHLHHSKLAATHRRKTALISLLILFSLLVVTTISVVIYKSTTSHKSKTKTNSTTAPPPPPPQSNSLNTSESTRLVCAVTQYPNSCVSSISSLKNLPPQLANTVSALRDCVSLFDDAVSQLNNSVALFDGSEKEALTEAKIADVNTWISGAMSDQETCLDGLEEMESSVLDEVKAKLQKSKECMSNSLAILANMHSLLDKFGQT</sequence>
<dbReference type="Pfam" id="PF04043">
    <property type="entry name" value="PMEI"/>
    <property type="match status" value="1"/>
</dbReference>
<keyword evidence="3" id="KW-0472">Membrane</keyword>
<dbReference type="PANTHER" id="PTHR31080">
    <property type="entry name" value="PECTINESTERASE INHIBITOR-LIKE"/>
    <property type="match status" value="1"/>
</dbReference>
<dbReference type="CDD" id="cd15798">
    <property type="entry name" value="PMEI-like_3"/>
    <property type="match status" value="1"/>
</dbReference>
<keyword evidence="3" id="KW-0812">Transmembrane</keyword>
<accession>A0A164W0G6</accession>
<keyword evidence="3" id="KW-1133">Transmembrane helix</keyword>
<dbReference type="EMBL" id="LNRQ01000006">
    <property type="protein sequence ID" value="KZM91106.1"/>
    <property type="molecule type" value="Genomic_DNA"/>
</dbReference>
<evidence type="ECO:0000259" key="4">
    <source>
        <dbReference type="SMART" id="SM00856"/>
    </source>
</evidence>
<dbReference type="SUPFAM" id="SSF101148">
    <property type="entry name" value="Plant invertase/pectin methylesterase inhibitor"/>
    <property type="match status" value="1"/>
</dbReference>
<proteinExistence type="predicted"/>
<evidence type="ECO:0000256" key="1">
    <source>
        <dbReference type="ARBA" id="ARBA00022729"/>
    </source>
</evidence>
<dbReference type="Gramene" id="KZM91106">
    <property type="protein sequence ID" value="KZM91106"/>
    <property type="gene ID" value="DCAR_021529"/>
</dbReference>
<feature type="region of interest" description="Disordered" evidence="2">
    <location>
        <begin position="66"/>
        <end position="91"/>
    </location>
</feature>
<reference evidence="5" key="1">
    <citation type="journal article" date="2016" name="Nat. Genet.">
        <title>A high-quality carrot genome assembly provides new insights into carotenoid accumulation and asterid genome evolution.</title>
        <authorList>
            <person name="Iorizzo M."/>
            <person name="Ellison S."/>
            <person name="Senalik D."/>
            <person name="Zeng P."/>
            <person name="Satapoomin P."/>
            <person name="Huang J."/>
            <person name="Bowman M."/>
            <person name="Iovene M."/>
            <person name="Sanseverino W."/>
            <person name="Cavagnaro P."/>
            <person name="Yildiz M."/>
            <person name="Macko-Podgorni A."/>
            <person name="Moranska E."/>
            <person name="Grzebelus E."/>
            <person name="Grzebelus D."/>
            <person name="Ashrafi H."/>
            <person name="Zheng Z."/>
            <person name="Cheng S."/>
            <person name="Spooner D."/>
            <person name="Van Deynze A."/>
            <person name="Simon P."/>
        </authorList>
    </citation>
    <scope>NUCLEOTIDE SEQUENCE [LARGE SCALE GENOMIC DNA]</scope>
    <source>
        <tissue evidence="5">Leaf</tissue>
    </source>
</reference>
<feature type="transmembrane region" description="Helical" evidence="3">
    <location>
        <begin position="39"/>
        <end position="60"/>
    </location>
</feature>
<dbReference type="PANTHER" id="PTHR31080:SF303">
    <property type="entry name" value="PECTINESTERASE 1-LIKE"/>
    <property type="match status" value="1"/>
</dbReference>
<keyword evidence="1" id="KW-0732">Signal</keyword>
<evidence type="ECO:0000256" key="3">
    <source>
        <dbReference type="SAM" id="Phobius"/>
    </source>
</evidence>
<dbReference type="Gene3D" id="1.20.140.40">
    <property type="entry name" value="Invertase/pectin methylesterase inhibitor family protein"/>
    <property type="match status" value="1"/>
</dbReference>
<comment type="caution">
    <text evidence="5">The sequence shown here is derived from an EMBL/GenBank/DDBJ whole genome shotgun (WGS) entry which is preliminary data.</text>
</comment>
<dbReference type="SMART" id="SM00856">
    <property type="entry name" value="PMEI"/>
    <property type="match status" value="1"/>
</dbReference>
<dbReference type="InterPro" id="IPR035513">
    <property type="entry name" value="Invertase/methylesterase_inhib"/>
</dbReference>